<dbReference type="Proteomes" id="UP000186002">
    <property type="component" value="Unassembled WGS sequence"/>
</dbReference>
<evidence type="ECO:0000313" key="2">
    <source>
        <dbReference type="Proteomes" id="UP000186002"/>
    </source>
</evidence>
<reference evidence="1 2" key="1">
    <citation type="submission" date="2016-11" db="EMBL/GenBank/DDBJ databases">
        <authorList>
            <person name="Jaros S."/>
            <person name="Januszkiewicz K."/>
            <person name="Wedrychowicz H."/>
        </authorList>
    </citation>
    <scope>NUCLEOTIDE SEQUENCE [LARGE SCALE GENOMIC DNA]</scope>
    <source>
        <strain evidence="1 2">DSM 22153</strain>
    </source>
</reference>
<proteinExistence type="predicted"/>
<organism evidence="1 2">
    <name type="scientific">Roseibium suaedae</name>
    <dbReference type="NCBI Taxonomy" id="735517"/>
    <lineage>
        <taxon>Bacteria</taxon>
        <taxon>Pseudomonadati</taxon>
        <taxon>Pseudomonadota</taxon>
        <taxon>Alphaproteobacteria</taxon>
        <taxon>Hyphomicrobiales</taxon>
        <taxon>Stappiaceae</taxon>
        <taxon>Roseibium</taxon>
    </lineage>
</organism>
<keyword evidence="2" id="KW-1185">Reference proteome</keyword>
<gene>
    <name evidence="1" type="ORF">SAMN05444272_2201</name>
</gene>
<sequence>MVNKIFANAGTDLDLATDVVSAIDTLINERAYESGLGRWEYIQSLTEIDSSHWNKILNGKAGLSDAKFRLLCKILSRSKEETARLIELFNEYRKERRKNPTAPILKHSKATRQEKLEELAAANGLRLSDLNDSEAFHALLNNAISRERIRGNASKADANGQLLITAVNTGMIKLNEASADADTTALLSVTAYSAYQSGNKQSYKYVLENIIAPELSHGGPSMTEAARFHLLRRYQEEFLGAPPVQLVDIQNTALQITQAFDNAPSSTLPLSVMIELNKVRLNVEMGVTLASDLHAMNVHVNRVDTRGALEHRILFRVGIAQWHMKNGDIAQAHFILEHCMRELDRKLGQMDWARCKVREMQAKVAEREFFLGGQSMDDAETVDGFFTDSIHCAQRCGNEILVRKLKESRQSFRDRSGHF</sequence>
<dbReference type="EMBL" id="FRBW01000002">
    <property type="protein sequence ID" value="SHM26873.1"/>
    <property type="molecule type" value="Genomic_DNA"/>
</dbReference>
<accession>A0A1M7HET4</accession>
<evidence type="ECO:0000313" key="1">
    <source>
        <dbReference type="EMBL" id="SHM26873.1"/>
    </source>
</evidence>
<dbReference type="AlphaFoldDB" id="A0A1M7HET4"/>
<name>A0A1M7HET4_9HYPH</name>
<protein>
    <submittedName>
        <fullName evidence="1">Uncharacterized protein</fullName>
    </submittedName>
</protein>